<accession>A0A0J1GN79</accession>
<feature type="domain" description="NAD(P)-binding" evidence="1">
    <location>
        <begin position="24"/>
        <end position="172"/>
    </location>
</feature>
<evidence type="ECO:0000313" key="2">
    <source>
        <dbReference type="EMBL" id="KLV01175.1"/>
    </source>
</evidence>
<name>A0A0J1GN79_9GAMM</name>
<gene>
    <name evidence="2" type="ORF">ABT58_08535</name>
</gene>
<dbReference type="PANTHER" id="PTHR14097">
    <property type="entry name" value="OXIDOREDUCTASE HTATIP2"/>
    <property type="match status" value="1"/>
</dbReference>
<dbReference type="EMBL" id="LDOV01000016">
    <property type="protein sequence ID" value="KLV01175.1"/>
    <property type="molecule type" value="Genomic_DNA"/>
</dbReference>
<evidence type="ECO:0000259" key="1">
    <source>
        <dbReference type="Pfam" id="PF13460"/>
    </source>
</evidence>
<reference evidence="2 3" key="1">
    <citation type="submission" date="2015-05" db="EMBL/GenBank/DDBJ databases">
        <title>Photobacterium galathea sp. nov.</title>
        <authorList>
            <person name="Machado H."/>
            <person name="Gram L."/>
        </authorList>
    </citation>
    <scope>NUCLEOTIDE SEQUENCE [LARGE SCALE GENOMIC DNA]</scope>
    <source>
        <strain evidence="2 3">DSM 25995</strain>
    </source>
</reference>
<keyword evidence="3" id="KW-1185">Reference proteome</keyword>
<dbReference type="Gene3D" id="3.40.50.720">
    <property type="entry name" value="NAD(P)-binding Rossmann-like Domain"/>
    <property type="match status" value="1"/>
</dbReference>
<dbReference type="Pfam" id="PF13460">
    <property type="entry name" value="NAD_binding_10"/>
    <property type="match status" value="1"/>
</dbReference>
<evidence type="ECO:0000313" key="3">
    <source>
        <dbReference type="Proteomes" id="UP000036426"/>
    </source>
</evidence>
<dbReference type="PATRIC" id="fig|754436.4.peg.1801"/>
<proteinExistence type="predicted"/>
<dbReference type="InterPro" id="IPR036291">
    <property type="entry name" value="NAD(P)-bd_dom_sf"/>
</dbReference>
<organism evidence="2 3">
    <name type="scientific">Photobacterium aphoticum</name>
    <dbReference type="NCBI Taxonomy" id="754436"/>
    <lineage>
        <taxon>Bacteria</taxon>
        <taxon>Pseudomonadati</taxon>
        <taxon>Pseudomonadota</taxon>
        <taxon>Gammaproteobacteria</taxon>
        <taxon>Vibrionales</taxon>
        <taxon>Vibrionaceae</taxon>
        <taxon>Photobacterium</taxon>
    </lineage>
</organism>
<dbReference type="PANTHER" id="PTHR14097:SF7">
    <property type="entry name" value="OXIDOREDUCTASE HTATIP2"/>
    <property type="match status" value="1"/>
</dbReference>
<dbReference type="SUPFAM" id="SSF51735">
    <property type="entry name" value="NAD(P)-binding Rossmann-fold domains"/>
    <property type="match status" value="1"/>
</dbReference>
<protein>
    <recommendedName>
        <fullName evidence="1">NAD(P)-binding domain-containing protein</fullName>
    </recommendedName>
</protein>
<dbReference type="InterPro" id="IPR016040">
    <property type="entry name" value="NAD(P)-bd_dom"/>
</dbReference>
<dbReference type="Proteomes" id="UP000036426">
    <property type="component" value="Unassembled WGS sequence"/>
</dbReference>
<sequence>MKETAIKQAPIKQAPIKQALLIAGATGLVGKAVLKAALADPNTDHVYALLRRPLDIEDAKFTPWISDDLTPPELSANDIAPTVGVIALGTTIKKAGSKANLRRIDVDLVVNTATHMQTLGVKHLIIVSCLGANSKAMSHYLRCKGEMEQAVEALGVERVTFLHPGPLAGDREEHRQDEKWLQATMKWVKPLMVGRLKNYLPIEANTVAKAVMAQIQTAHAASVERLDSIAMTALAMTALADGQSD</sequence>
<dbReference type="AlphaFoldDB" id="A0A0J1GN79"/>
<comment type="caution">
    <text evidence="2">The sequence shown here is derived from an EMBL/GenBank/DDBJ whole genome shotgun (WGS) entry which is preliminary data.</text>
</comment>